<proteinExistence type="predicted"/>
<organism evidence="1 2">
    <name type="scientific">Bugula neritina</name>
    <name type="common">Brown bryozoan</name>
    <name type="synonym">Sertularia neritina</name>
    <dbReference type="NCBI Taxonomy" id="10212"/>
    <lineage>
        <taxon>Eukaryota</taxon>
        <taxon>Metazoa</taxon>
        <taxon>Spiralia</taxon>
        <taxon>Lophotrochozoa</taxon>
        <taxon>Bryozoa</taxon>
        <taxon>Gymnolaemata</taxon>
        <taxon>Cheilostomatida</taxon>
        <taxon>Flustrina</taxon>
        <taxon>Buguloidea</taxon>
        <taxon>Bugulidae</taxon>
        <taxon>Bugula</taxon>
    </lineage>
</organism>
<accession>A0A7J7JNM7</accession>
<dbReference type="EMBL" id="VXIV02002005">
    <property type="protein sequence ID" value="KAF6027940.1"/>
    <property type="molecule type" value="Genomic_DNA"/>
</dbReference>
<dbReference type="Proteomes" id="UP000593567">
    <property type="component" value="Unassembled WGS sequence"/>
</dbReference>
<dbReference type="AlphaFoldDB" id="A0A7J7JNM7"/>
<reference evidence="1" key="1">
    <citation type="submission" date="2020-06" db="EMBL/GenBank/DDBJ databases">
        <title>Draft genome of Bugula neritina, a colonial animal packing powerful symbionts and potential medicines.</title>
        <authorList>
            <person name="Rayko M."/>
        </authorList>
    </citation>
    <scope>NUCLEOTIDE SEQUENCE [LARGE SCALE GENOMIC DNA]</scope>
    <source>
        <strain evidence="1">Kwan_BN1</strain>
    </source>
</reference>
<sequence>MSNTQTVKYIISLVTLSQDAQVSTLVFKILAEISAAQTPAYTTALSEVEATSSYISKSLKKENSNELLTNVTCLVANLAFAPDTQVLTAYTSIC</sequence>
<name>A0A7J7JNM7_BUGNE</name>
<comment type="caution">
    <text evidence="1">The sequence shown here is derived from an EMBL/GenBank/DDBJ whole genome shotgun (WGS) entry which is preliminary data.</text>
</comment>
<evidence type="ECO:0000313" key="1">
    <source>
        <dbReference type="EMBL" id="KAF6027940.1"/>
    </source>
</evidence>
<gene>
    <name evidence="1" type="ORF">EB796_013758</name>
</gene>
<protein>
    <submittedName>
        <fullName evidence="1">Uncharacterized protein</fullName>
    </submittedName>
</protein>
<evidence type="ECO:0000313" key="2">
    <source>
        <dbReference type="Proteomes" id="UP000593567"/>
    </source>
</evidence>
<keyword evidence="2" id="KW-1185">Reference proteome</keyword>